<gene>
    <name evidence="1" type="ORF">A2538_03305</name>
</gene>
<reference evidence="1 2" key="1">
    <citation type="journal article" date="2016" name="Nat. Commun.">
        <title>Thousands of microbial genomes shed light on interconnected biogeochemical processes in an aquifer system.</title>
        <authorList>
            <person name="Anantharaman K."/>
            <person name="Brown C.T."/>
            <person name="Hug L.A."/>
            <person name="Sharon I."/>
            <person name="Castelle C.J."/>
            <person name="Probst A.J."/>
            <person name="Thomas B.C."/>
            <person name="Singh A."/>
            <person name="Wilkins M.J."/>
            <person name="Karaoz U."/>
            <person name="Brodie E.L."/>
            <person name="Williams K.H."/>
            <person name="Hubbard S.S."/>
            <person name="Banfield J.F."/>
        </authorList>
    </citation>
    <scope>NUCLEOTIDE SEQUENCE [LARGE SCALE GENOMIC DNA]</scope>
</reference>
<protein>
    <submittedName>
        <fullName evidence="1">Uncharacterized protein</fullName>
    </submittedName>
</protein>
<proteinExistence type="predicted"/>
<dbReference type="STRING" id="1798709.A2538_03305"/>
<dbReference type="EMBL" id="MFRE01000019">
    <property type="protein sequence ID" value="OGH93863.1"/>
    <property type="molecule type" value="Genomic_DNA"/>
</dbReference>
<sequence length="337" mass="37602">MAEAIGYNPTAKMADPVPKVEITPEAEPAPEVEKSPRQIVQLFRSAGLPLESGLAEMLEENPEFQTSRRGCGFTHATRRVSEMVAGSRRPENLGGIFDHSLLADWDEELYQKGGMELSEKTDKWTFVKKELLENILAQTKSPAGKLFVRLLMDILEFRKPDPNLPSVEPIKSSDGRFSQVGNCTTAEIYFYDQIKPYDRIYSLSVGDSYGSHKINYVVDESGDPIFIEKVGLGDDHSAISLKPIQENGVEIPAGSLFALEYDDDASRKKTRADTGSVIPLPDLKKARFLRFTPLVTEGEDRLNAFGKHIEMQQHNGFYQPETISVADFTKKAKEAIV</sequence>
<dbReference type="Proteomes" id="UP000178254">
    <property type="component" value="Unassembled WGS sequence"/>
</dbReference>
<organism evidence="1 2">
    <name type="scientific">Candidatus Magasanikbacteria bacterium RIFOXYD2_FULL_41_14</name>
    <dbReference type="NCBI Taxonomy" id="1798709"/>
    <lineage>
        <taxon>Bacteria</taxon>
        <taxon>Candidatus Magasanikiibacteriota</taxon>
    </lineage>
</organism>
<accession>A0A1F6PD14</accession>
<dbReference type="AlphaFoldDB" id="A0A1F6PD14"/>
<name>A0A1F6PD14_9BACT</name>
<evidence type="ECO:0000313" key="1">
    <source>
        <dbReference type="EMBL" id="OGH93863.1"/>
    </source>
</evidence>
<comment type="caution">
    <text evidence="1">The sequence shown here is derived from an EMBL/GenBank/DDBJ whole genome shotgun (WGS) entry which is preliminary data.</text>
</comment>
<evidence type="ECO:0000313" key="2">
    <source>
        <dbReference type="Proteomes" id="UP000178254"/>
    </source>
</evidence>